<feature type="compositionally biased region" description="Low complexity" evidence="1">
    <location>
        <begin position="485"/>
        <end position="502"/>
    </location>
</feature>
<evidence type="ECO:0000256" key="1">
    <source>
        <dbReference type="SAM" id="MobiDB-lite"/>
    </source>
</evidence>
<feature type="compositionally biased region" description="Basic and acidic residues" evidence="1">
    <location>
        <begin position="157"/>
        <end position="175"/>
    </location>
</feature>
<organism evidence="2 3">
    <name type="scientific">Caenorhabditis bovis</name>
    <dbReference type="NCBI Taxonomy" id="2654633"/>
    <lineage>
        <taxon>Eukaryota</taxon>
        <taxon>Metazoa</taxon>
        <taxon>Ecdysozoa</taxon>
        <taxon>Nematoda</taxon>
        <taxon>Chromadorea</taxon>
        <taxon>Rhabditida</taxon>
        <taxon>Rhabditina</taxon>
        <taxon>Rhabditomorpha</taxon>
        <taxon>Rhabditoidea</taxon>
        <taxon>Rhabditidae</taxon>
        <taxon>Peloderinae</taxon>
        <taxon>Caenorhabditis</taxon>
    </lineage>
</organism>
<gene>
    <name evidence="2" type="ORF">CBOVIS_LOCUS3172</name>
</gene>
<accession>A0A8S1EIY4</accession>
<evidence type="ECO:0000313" key="3">
    <source>
        <dbReference type="Proteomes" id="UP000494206"/>
    </source>
</evidence>
<name>A0A8S1EIY4_9PELO</name>
<dbReference type="Proteomes" id="UP000494206">
    <property type="component" value="Unassembled WGS sequence"/>
</dbReference>
<evidence type="ECO:0000313" key="2">
    <source>
        <dbReference type="EMBL" id="CAB3400179.1"/>
    </source>
</evidence>
<feature type="region of interest" description="Disordered" evidence="1">
    <location>
        <begin position="473"/>
        <end position="564"/>
    </location>
</feature>
<feature type="compositionally biased region" description="Polar residues" evidence="1">
    <location>
        <begin position="510"/>
        <end position="521"/>
    </location>
</feature>
<protein>
    <submittedName>
        <fullName evidence="2">Uncharacterized protein</fullName>
    </submittedName>
</protein>
<feature type="region of interest" description="Disordered" evidence="1">
    <location>
        <begin position="346"/>
        <end position="386"/>
    </location>
</feature>
<comment type="caution">
    <text evidence="2">The sequence shown here is derived from an EMBL/GenBank/DDBJ whole genome shotgun (WGS) entry which is preliminary data.</text>
</comment>
<dbReference type="EMBL" id="CADEPM010000002">
    <property type="protein sequence ID" value="CAB3400179.1"/>
    <property type="molecule type" value="Genomic_DNA"/>
</dbReference>
<reference evidence="2 3" key="1">
    <citation type="submission" date="2020-04" db="EMBL/GenBank/DDBJ databases">
        <authorList>
            <person name="Laetsch R D."/>
            <person name="Stevens L."/>
            <person name="Kumar S."/>
            <person name="Blaxter L. M."/>
        </authorList>
    </citation>
    <scope>NUCLEOTIDE SEQUENCE [LARGE SCALE GENOMIC DNA]</scope>
</reference>
<dbReference type="AlphaFoldDB" id="A0A8S1EIY4"/>
<dbReference type="OrthoDB" id="5828827at2759"/>
<feature type="compositionally biased region" description="Polar residues" evidence="1">
    <location>
        <begin position="147"/>
        <end position="156"/>
    </location>
</feature>
<feature type="region of interest" description="Disordered" evidence="1">
    <location>
        <begin position="102"/>
        <end position="181"/>
    </location>
</feature>
<sequence>MDFNGNSISDNPFLKHDGACKRLFRRRPIVIRDSDAKRTDTGFKMKDSSGFESNGDQLDNKNYYKPTSISLSCQNLNQVSDFEYGPGIVEKLRARFARLSAAQKVDNQTSQTKNNKKYSSCDNLLSDEESGPTHPSNRTELSRKTSRSISDMISNTDSEHANVHKQHPIEEEKTETTSISSLRQRFEKNGALMSSMRFARDPIKLVSKAYPDQPDRVPLATSAQILKPPVPAHSNFLNGIKKNSSENSFNRNKTSNVLKILNDAEPTAEPEFVQIARRLRRFQPEIHEKPIMNQSNVSENHQQVQNKSNDELDQSFPKWHRRQPEVTKLTSNAKIIRDACDISAALPTDPHSARTTKRPIPTIKNDITTKPTLQSSPPPEEPKPTTTLLTSIRRAPEIPIERNSIVNSVFKYDNPPLKSAWNSMDSANKVALPRRKIEDVGPKSVIASQTSPMPNIVSITVKGPVSTRTFKYDKESEDASLSSRKLPTTYSPSYSSVSLSTKYAEEKAKSPQQQMSSSLNGLLSPREKPYGDDVTLLKSDESDESSSSDDDSHNGNGLYEVTPLRPNSLPFTRLANEDEIGGDGNLITRSLISLVAEEDLPDFLVALHEKPVNYTFVEESEKPSTSSILRVKDAKKEEKSKNSPRIRFCTETPMAYAYLDECTAVRSLQWDNGEIVEYSYFKELEEREAMQNDRGFSFIQQWEEQIIKETESTGLHSDPSFTEALIESAL</sequence>
<feature type="compositionally biased region" description="Polar residues" evidence="1">
    <location>
        <begin position="365"/>
        <end position="375"/>
    </location>
</feature>
<feature type="compositionally biased region" description="Polar residues" evidence="1">
    <location>
        <begin position="105"/>
        <end position="123"/>
    </location>
</feature>
<keyword evidence="3" id="KW-1185">Reference proteome</keyword>
<proteinExistence type="predicted"/>